<dbReference type="Gramene" id="ERM96394">
    <property type="protein sequence ID" value="ERM96394"/>
    <property type="gene ID" value="AMTR_s00001p00239580"/>
</dbReference>
<feature type="domain" description="Myb/SANT-like" evidence="1">
    <location>
        <begin position="14"/>
        <end position="77"/>
    </location>
</feature>
<accession>W1NMA3</accession>
<dbReference type="Pfam" id="PF12776">
    <property type="entry name" value="Myb_DNA-bind_3"/>
    <property type="match status" value="1"/>
</dbReference>
<gene>
    <name evidence="2" type="ORF">AMTR_s00001p00239580</name>
</gene>
<dbReference type="EMBL" id="KI397142">
    <property type="protein sequence ID" value="ERM96394.1"/>
    <property type="molecule type" value="Genomic_DNA"/>
</dbReference>
<evidence type="ECO:0000313" key="2">
    <source>
        <dbReference type="EMBL" id="ERM96394.1"/>
    </source>
</evidence>
<evidence type="ECO:0000259" key="1">
    <source>
        <dbReference type="Pfam" id="PF12776"/>
    </source>
</evidence>
<dbReference type="InterPro" id="IPR024752">
    <property type="entry name" value="Myb/SANT-like_dom"/>
</dbReference>
<dbReference type="Proteomes" id="UP000017836">
    <property type="component" value="Unassembled WGS sequence"/>
</dbReference>
<name>W1NMA3_AMBTC</name>
<sequence>MEKETRATGQGGLEKWKRMVDAMTNKYGSRNSESRLKRKHKFFRIMYFDIKKLVNVSGFGLDNSRRIATADVAVWNDFLAENEWANKYQNKTLPEYSVLSKIYGGGTADGTYKSIGGGIRIEPKRPNIALSCDPPLEVQDGRATMIEMAHGIKTLACDKPPVESKARRDACKIVEGMWKVGEVGDDILLMDARIFYDSTKAEMLLNLEDPWIQKAYLNDEMKRLQ</sequence>
<dbReference type="PANTHER" id="PTHR46929:SF33">
    <property type="entry name" value="L10-INTERACTING MYB DOMAIN-CONTAINING PROTEIN-LIKE ISOFORM X1"/>
    <property type="match status" value="1"/>
</dbReference>
<proteinExistence type="predicted"/>
<reference evidence="3" key="1">
    <citation type="journal article" date="2013" name="Science">
        <title>The Amborella genome and the evolution of flowering plants.</title>
        <authorList>
            <consortium name="Amborella Genome Project"/>
        </authorList>
    </citation>
    <scope>NUCLEOTIDE SEQUENCE [LARGE SCALE GENOMIC DNA]</scope>
</reference>
<dbReference type="PANTHER" id="PTHR46929">
    <property type="entry name" value="EXPRESSED PROTEIN"/>
    <property type="match status" value="1"/>
</dbReference>
<organism evidence="2 3">
    <name type="scientific">Amborella trichopoda</name>
    <dbReference type="NCBI Taxonomy" id="13333"/>
    <lineage>
        <taxon>Eukaryota</taxon>
        <taxon>Viridiplantae</taxon>
        <taxon>Streptophyta</taxon>
        <taxon>Embryophyta</taxon>
        <taxon>Tracheophyta</taxon>
        <taxon>Spermatophyta</taxon>
        <taxon>Magnoliopsida</taxon>
        <taxon>Amborellales</taxon>
        <taxon>Amborellaceae</taxon>
        <taxon>Amborella</taxon>
    </lineage>
</organism>
<protein>
    <recommendedName>
        <fullName evidence="1">Myb/SANT-like domain-containing protein</fullName>
    </recommendedName>
</protein>
<dbReference type="HOGENOM" id="CLU_095115_0_0_1"/>
<evidence type="ECO:0000313" key="3">
    <source>
        <dbReference type="Proteomes" id="UP000017836"/>
    </source>
</evidence>
<keyword evidence="3" id="KW-1185">Reference proteome</keyword>
<dbReference type="AlphaFoldDB" id="W1NMA3"/>